<dbReference type="Proteomes" id="UP001642260">
    <property type="component" value="Unassembled WGS sequence"/>
</dbReference>
<evidence type="ECO:0000313" key="2">
    <source>
        <dbReference type="Proteomes" id="UP001642260"/>
    </source>
</evidence>
<gene>
    <name evidence="1" type="ORF">ERUC_LOCUS42001</name>
</gene>
<protein>
    <submittedName>
        <fullName evidence="1">Uncharacterized protein</fullName>
    </submittedName>
</protein>
<proteinExistence type="predicted"/>
<accession>A0ABC8M1P3</accession>
<dbReference type="EMBL" id="CAKOAT010838487">
    <property type="protein sequence ID" value="CAH8389518.1"/>
    <property type="molecule type" value="Genomic_DNA"/>
</dbReference>
<dbReference type="AlphaFoldDB" id="A0ABC8M1P3"/>
<evidence type="ECO:0000313" key="1">
    <source>
        <dbReference type="EMBL" id="CAH8389518.1"/>
    </source>
</evidence>
<organism evidence="1 2">
    <name type="scientific">Eruca vesicaria subsp. sativa</name>
    <name type="common">Garden rocket</name>
    <name type="synonym">Eruca sativa</name>
    <dbReference type="NCBI Taxonomy" id="29727"/>
    <lineage>
        <taxon>Eukaryota</taxon>
        <taxon>Viridiplantae</taxon>
        <taxon>Streptophyta</taxon>
        <taxon>Embryophyta</taxon>
        <taxon>Tracheophyta</taxon>
        <taxon>Spermatophyta</taxon>
        <taxon>Magnoliopsida</taxon>
        <taxon>eudicotyledons</taxon>
        <taxon>Gunneridae</taxon>
        <taxon>Pentapetalae</taxon>
        <taxon>rosids</taxon>
        <taxon>malvids</taxon>
        <taxon>Brassicales</taxon>
        <taxon>Brassicaceae</taxon>
        <taxon>Brassiceae</taxon>
        <taxon>Eruca</taxon>
    </lineage>
</organism>
<comment type="caution">
    <text evidence="1">The sequence shown here is derived from an EMBL/GenBank/DDBJ whole genome shotgun (WGS) entry which is preliminary data.</text>
</comment>
<name>A0ABC8M1P3_ERUVS</name>
<reference evidence="1 2" key="1">
    <citation type="submission" date="2022-03" db="EMBL/GenBank/DDBJ databases">
        <authorList>
            <person name="Macdonald S."/>
            <person name="Ahmed S."/>
            <person name="Newling K."/>
        </authorList>
    </citation>
    <scope>NUCLEOTIDE SEQUENCE [LARGE SCALE GENOMIC DNA]</scope>
</reference>
<keyword evidence="2" id="KW-1185">Reference proteome</keyword>
<sequence>MGDKACGATSSSSPSGHLDLNGTTNLAGLFFSTNGSCPLLFGTPNLAAYGITNNSTSSSICYDIWNTKSYCSRYNNKSSSSALPYDVWYAKSWFNSSSSNLSRSWFNSCPIRRHESAVIAPRSASNLCLRFLFCSKSHKANVVQLK</sequence>